<dbReference type="OrthoDB" id="2430343at2759"/>
<sequence length="201" mass="22157">MSSHPPVVFHERKHLELDGHHAHTPVPLLPVIPDLRFESSYVRSVRRYIDVERVGPTTDPANADLHALIGDEYEQVDPASDSDDQDTKITTDGAGAAVRTVPSEIIRVQWKNVIWVTLRDQLISPLLQGALWALASYYITPFSAQLGSRMGTFVHQSLPTKEGGGVTWLRNWAKNIGFSGNGNGSTGSPPSRVYNSSSPRY</sequence>
<dbReference type="PANTHER" id="PTHR38699">
    <property type="entry name" value="CHROMOSOME 1, WHOLE GENOME SHOTGUN SEQUENCE"/>
    <property type="match status" value="1"/>
</dbReference>
<feature type="region of interest" description="Disordered" evidence="1">
    <location>
        <begin position="179"/>
        <end position="201"/>
    </location>
</feature>
<gene>
    <name evidence="2" type="ORF">HYPSUDRAFT_199610</name>
</gene>
<dbReference type="AlphaFoldDB" id="A0A0D2P9Z0"/>
<dbReference type="GO" id="GO:0140580">
    <property type="term" value="F:mitochondrion autophagosome adaptor activity"/>
    <property type="evidence" value="ECO:0007669"/>
    <property type="project" value="InterPro"/>
</dbReference>
<evidence type="ECO:0000256" key="1">
    <source>
        <dbReference type="SAM" id="MobiDB-lite"/>
    </source>
</evidence>
<dbReference type="GO" id="GO:0000423">
    <property type="term" value="P:mitophagy"/>
    <property type="evidence" value="ECO:0007669"/>
    <property type="project" value="InterPro"/>
</dbReference>
<dbReference type="OMA" id="HRSARMK"/>
<dbReference type="PANTHER" id="PTHR38699:SF1">
    <property type="entry name" value="MITOPHAGY RECEPTOR ATG43"/>
    <property type="match status" value="1"/>
</dbReference>
<dbReference type="STRING" id="945553.A0A0D2P9Z0"/>
<dbReference type="InterPro" id="IPR013898">
    <property type="entry name" value="Atg43"/>
</dbReference>
<keyword evidence="3" id="KW-1185">Reference proteome</keyword>
<evidence type="ECO:0000313" key="2">
    <source>
        <dbReference type="EMBL" id="KJA25446.1"/>
    </source>
</evidence>
<dbReference type="EMBL" id="KN817531">
    <property type="protein sequence ID" value="KJA25446.1"/>
    <property type="molecule type" value="Genomic_DNA"/>
</dbReference>
<accession>A0A0D2P9Z0</accession>
<name>A0A0D2P9Z0_HYPSF</name>
<reference evidence="3" key="1">
    <citation type="submission" date="2014-04" db="EMBL/GenBank/DDBJ databases">
        <title>Evolutionary Origins and Diversification of the Mycorrhizal Mutualists.</title>
        <authorList>
            <consortium name="DOE Joint Genome Institute"/>
            <consortium name="Mycorrhizal Genomics Consortium"/>
            <person name="Kohler A."/>
            <person name="Kuo A."/>
            <person name="Nagy L.G."/>
            <person name="Floudas D."/>
            <person name="Copeland A."/>
            <person name="Barry K.W."/>
            <person name="Cichocki N."/>
            <person name="Veneault-Fourrey C."/>
            <person name="LaButti K."/>
            <person name="Lindquist E.A."/>
            <person name="Lipzen A."/>
            <person name="Lundell T."/>
            <person name="Morin E."/>
            <person name="Murat C."/>
            <person name="Riley R."/>
            <person name="Ohm R."/>
            <person name="Sun H."/>
            <person name="Tunlid A."/>
            <person name="Henrissat B."/>
            <person name="Grigoriev I.V."/>
            <person name="Hibbett D.S."/>
            <person name="Martin F."/>
        </authorList>
    </citation>
    <scope>NUCLEOTIDE SEQUENCE [LARGE SCALE GENOMIC DNA]</scope>
    <source>
        <strain evidence="3">FD-334 SS-4</strain>
    </source>
</reference>
<protein>
    <submittedName>
        <fullName evidence="2">Uncharacterized protein</fullName>
    </submittedName>
</protein>
<proteinExistence type="predicted"/>
<organism evidence="2 3">
    <name type="scientific">Hypholoma sublateritium (strain FD-334 SS-4)</name>
    <dbReference type="NCBI Taxonomy" id="945553"/>
    <lineage>
        <taxon>Eukaryota</taxon>
        <taxon>Fungi</taxon>
        <taxon>Dikarya</taxon>
        <taxon>Basidiomycota</taxon>
        <taxon>Agaricomycotina</taxon>
        <taxon>Agaricomycetes</taxon>
        <taxon>Agaricomycetidae</taxon>
        <taxon>Agaricales</taxon>
        <taxon>Agaricineae</taxon>
        <taxon>Strophariaceae</taxon>
        <taxon>Hypholoma</taxon>
    </lineage>
</organism>
<evidence type="ECO:0000313" key="3">
    <source>
        <dbReference type="Proteomes" id="UP000054270"/>
    </source>
</evidence>
<dbReference type="Proteomes" id="UP000054270">
    <property type="component" value="Unassembled WGS sequence"/>
</dbReference>